<sequence>MSSSSSSSSSAYTPTSTPPDSIPPETLSHFQSDPWTSTFLNLPTHAAIKTYSRTSDPATGEDAFFARTIGSPTTIPHCLTLRKKTIEQPPTHQPLPFPPPATGPMAPAAGRPIPSNKVDLFALFSLATPGISGHPGTAHGGVIATLLDEVMSLAVSLHIPGYRENEKAERARLYTAQLDVRYRRPVRVPGMAVVKAWCVVREGRRFFMRGQLVQEEGEGTGKGNGKGGVGQLEWVKRKLVCTEAYGVWVQSREGKL</sequence>
<dbReference type="Proteomes" id="UP000242814">
    <property type="component" value="Unassembled WGS sequence"/>
</dbReference>
<evidence type="ECO:0000256" key="1">
    <source>
        <dbReference type="SAM" id="MobiDB-lite"/>
    </source>
</evidence>
<dbReference type="InterPro" id="IPR052061">
    <property type="entry name" value="PTE-AB_protein"/>
</dbReference>
<dbReference type="CDD" id="cd03443">
    <property type="entry name" value="PaaI_thioesterase"/>
    <property type="match status" value="1"/>
</dbReference>
<name>A0A1D2JK43_PARBR</name>
<dbReference type="InterPro" id="IPR006683">
    <property type="entry name" value="Thioestr_dom"/>
</dbReference>
<dbReference type="Pfam" id="PF03061">
    <property type="entry name" value="4HBT"/>
    <property type="match status" value="1"/>
</dbReference>
<dbReference type="VEuPathDB" id="FungiDB:PADG_01162"/>
<feature type="compositionally biased region" description="Low complexity" evidence="1">
    <location>
        <begin position="1"/>
        <end position="15"/>
    </location>
</feature>
<dbReference type="Gene3D" id="3.10.129.10">
    <property type="entry name" value="Hotdog Thioesterase"/>
    <property type="match status" value="1"/>
</dbReference>
<evidence type="ECO:0000313" key="3">
    <source>
        <dbReference type="EMBL" id="ODH39292.1"/>
    </source>
</evidence>
<accession>A0A1D2JK43</accession>
<gene>
    <name evidence="3" type="ORF">ACO22_01960</name>
</gene>
<protein>
    <recommendedName>
        <fullName evidence="2">Thioesterase domain-containing protein</fullName>
    </recommendedName>
</protein>
<organism evidence="3 4">
    <name type="scientific">Paracoccidioides brasiliensis</name>
    <dbReference type="NCBI Taxonomy" id="121759"/>
    <lineage>
        <taxon>Eukaryota</taxon>
        <taxon>Fungi</taxon>
        <taxon>Dikarya</taxon>
        <taxon>Ascomycota</taxon>
        <taxon>Pezizomycotina</taxon>
        <taxon>Eurotiomycetes</taxon>
        <taxon>Eurotiomycetidae</taxon>
        <taxon>Onygenales</taxon>
        <taxon>Ajellomycetaceae</taxon>
        <taxon>Paracoccidioides</taxon>
    </lineage>
</organism>
<dbReference type="PANTHER" id="PTHR47260">
    <property type="entry name" value="UPF0644 PROTEIN PB2B4.06"/>
    <property type="match status" value="1"/>
</dbReference>
<comment type="caution">
    <text evidence="3">The sequence shown here is derived from an EMBL/GenBank/DDBJ whole genome shotgun (WGS) entry which is preliminary data.</text>
</comment>
<dbReference type="AlphaFoldDB" id="A0A1D2JK43"/>
<evidence type="ECO:0000313" key="4">
    <source>
        <dbReference type="Proteomes" id="UP000242814"/>
    </source>
</evidence>
<dbReference type="VEuPathDB" id="FungiDB:PABG_02715"/>
<dbReference type="PANTHER" id="PTHR47260:SF3">
    <property type="entry name" value="THIOESTERASE FAMILY PROTEIN (AFU_ORTHOLOGUE AFUA_7G03960)"/>
    <property type="match status" value="1"/>
</dbReference>
<feature type="domain" description="Thioesterase" evidence="2">
    <location>
        <begin position="136"/>
        <end position="218"/>
    </location>
</feature>
<proteinExistence type="predicted"/>
<feature type="region of interest" description="Disordered" evidence="1">
    <location>
        <begin position="1"/>
        <end position="30"/>
    </location>
</feature>
<evidence type="ECO:0000259" key="2">
    <source>
        <dbReference type="Pfam" id="PF03061"/>
    </source>
</evidence>
<dbReference type="InterPro" id="IPR029069">
    <property type="entry name" value="HotDog_dom_sf"/>
</dbReference>
<reference evidence="3 4" key="1">
    <citation type="submission" date="2016-06" db="EMBL/GenBank/DDBJ databases">
        <authorList>
            <person name="Kjaerup R.B."/>
            <person name="Dalgaard T.S."/>
            <person name="Juul-Madsen H.R."/>
        </authorList>
    </citation>
    <scope>NUCLEOTIDE SEQUENCE [LARGE SCALE GENOMIC DNA]</scope>
    <source>
        <strain evidence="3 4">Pb300</strain>
    </source>
</reference>
<dbReference type="SUPFAM" id="SSF54637">
    <property type="entry name" value="Thioesterase/thiol ester dehydrase-isomerase"/>
    <property type="match status" value="1"/>
</dbReference>
<dbReference type="EMBL" id="LZYO01000054">
    <property type="protein sequence ID" value="ODH39292.1"/>
    <property type="molecule type" value="Genomic_DNA"/>
</dbReference>